<dbReference type="Proteomes" id="UP001455709">
    <property type="component" value="Unassembled WGS sequence"/>
</dbReference>
<organism evidence="1 2">
    <name type="scientific">Chromobacterium vaccinii</name>
    <dbReference type="NCBI Taxonomy" id="1108595"/>
    <lineage>
        <taxon>Bacteria</taxon>
        <taxon>Pseudomonadati</taxon>
        <taxon>Pseudomonadota</taxon>
        <taxon>Betaproteobacteria</taxon>
        <taxon>Neisseriales</taxon>
        <taxon>Chromobacteriaceae</taxon>
        <taxon>Chromobacterium</taxon>
    </lineage>
</organism>
<evidence type="ECO:0000313" key="2">
    <source>
        <dbReference type="Proteomes" id="UP001455709"/>
    </source>
</evidence>
<accession>A0ABV0FHS4</accession>
<comment type="caution">
    <text evidence="1">The sequence shown here is derived from an EMBL/GenBank/DDBJ whole genome shotgun (WGS) entry which is preliminary data.</text>
</comment>
<gene>
    <name evidence="1" type="ORF">ABGV49_21540</name>
</gene>
<protein>
    <submittedName>
        <fullName evidence="1">Uncharacterized protein</fullName>
    </submittedName>
</protein>
<proteinExistence type="predicted"/>
<keyword evidence="2" id="KW-1185">Reference proteome</keyword>
<name>A0ABV0FHS4_9NEIS</name>
<dbReference type="EMBL" id="JBDOJC010000001">
    <property type="protein sequence ID" value="MEO2219645.1"/>
    <property type="molecule type" value="Genomic_DNA"/>
</dbReference>
<reference evidence="1 2" key="1">
    <citation type="submission" date="2024-05" db="EMBL/GenBank/DDBJ databases">
        <authorList>
            <person name="De Oliveira J.P."/>
            <person name="Noriler S.A."/>
            <person name="De Oliveira A.G."/>
            <person name="Sipoli D.S."/>
        </authorList>
    </citation>
    <scope>NUCLEOTIDE SEQUENCE [LARGE SCALE GENOMIC DNA]</scope>
    <source>
        <strain evidence="1 2">LABIM189</strain>
    </source>
</reference>
<sequence length="101" mass="11617">MLLAVAWLLKDWPARVHSLCAQALFTRSRLAEHVDQLPFWLTSVADTHLDQRRYLPNAAEIGSAGHYLQAHGLEVTPRVLVNRLGLTPDCKHLVWQLWREQ</sequence>
<dbReference type="RefSeq" id="WP_347372110.1">
    <property type="nucleotide sequence ID" value="NZ_JBDOJC010000001.1"/>
</dbReference>
<evidence type="ECO:0000313" key="1">
    <source>
        <dbReference type="EMBL" id="MEO2219645.1"/>
    </source>
</evidence>